<accession>A0ABU6WJV0</accession>
<protein>
    <submittedName>
        <fullName evidence="2">Uncharacterized protein</fullName>
    </submittedName>
</protein>
<feature type="region of interest" description="Disordered" evidence="1">
    <location>
        <begin position="1"/>
        <end position="28"/>
    </location>
</feature>
<comment type="caution">
    <text evidence="2">The sequence shown here is derived from an EMBL/GenBank/DDBJ whole genome shotgun (WGS) entry which is preliminary data.</text>
</comment>
<evidence type="ECO:0000313" key="2">
    <source>
        <dbReference type="EMBL" id="MED6185111.1"/>
    </source>
</evidence>
<keyword evidence="3" id="KW-1185">Reference proteome</keyword>
<proteinExistence type="predicted"/>
<dbReference type="Proteomes" id="UP001341840">
    <property type="component" value="Unassembled WGS sequence"/>
</dbReference>
<name>A0ABU6WJV0_9FABA</name>
<reference evidence="2 3" key="1">
    <citation type="journal article" date="2023" name="Plants (Basel)">
        <title>Bridging the Gap: Combining Genomics and Transcriptomics Approaches to Understand Stylosanthes scabra, an Orphan Legume from the Brazilian Caatinga.</title>
        <authorList>
            <person name="Ferreira-Neto J.R.C."/>
            <person name="da Silva M.D."/>
            <person name="Binneck E."/>
            <person name="de Melo N.F."/>
            <person name="da Silva R.H."/>
            <person name="de Melo A.L.T.M."/>
            <person name="Pandolfi V."/>
            <person name="Bustamante F.O."/>
            <person name="Brasileiro-Vidal A.C."/>
            <person name="Benko-Iseppon A.M."/>
        </authorList>
    </citation>
    <scope>NUCLEOTIDE SEQUENCE [LARGE SCALE GENOMIC DNA]</scope>
    <source>
        <tissue evidence="2">Leaves</tissue>
    </source>
</reference>
<feature type="compositionally biased region" description="Polar residues" evidence="1">
    <location>
        <begin position="70"/>
        <end position="86"/>
    </location>
</feature>
<sequence length="105" mass="11243">MSGERASPSSTSIEQSNNSEATNVGQLLGLNSENLEAMGPMHPHDVIDIDMVVGSTFQVEGINSGIKITPGNTPSRSPTTPLTMGQENLPPYRLPPNILLLFRKV</sequence>
<evidence type="ECO:0000256" key="1">
    <source>
        <dbReference type="SAM" id="MobiDB-lite"/>
    </source>
</evidence>
<gene>
    <name evidence="2" type="ORF">PIB30_053849</name>
</gene>
<dbReference type="EMBL" id="JASCZI010181647">
    <property type="protein sequence ID" value="MED6185111.1"/>
    <property type="molecule type" value="Genomic_DNA"/>
</dbReference>
<feature type="compositionally biased region" description="Polar residues" evidence="1">
    <location>
        <begin position="7"/>
        <end position="28"/>
    </location>
</feature>
<evidence type="ECO:0000313" key="3">
    <source>
        <dbReference type="Proteomes" id="UP001341840"/>
    </source>
</evidence>
<organism evidence="2 3">
    <name type="scientific">Stylosanthes scabra</name>
    <dbReference type="NCBI Taxonomy" id="79078"/>
    <lineage>
        <taxon>Eukaryota</taxon>
        <taxon>Viridiplantae</taxon>
        <taxon>Streptophyta</taxon>
        <taxon>Embryophyta</taxon>
        <taxon>Tracheophyta</taxon>
        <taxon>Spermatophyta</taxon>
        <taxon>Magnoliopsida</taxon>
        <taxon>eudicotyledons</taxon>
        <taxon>Gunneridae</taxon>
        <taxon>Pentapetalae</taxon>
        <taxon>rosids</taxon>
        <taxon>fabids</taxon>
        <taxon>Fabales</taxon>
        <taxon>Fabaceae</taxon>
        <taxon>Papilionoideae</taxon>
        <taxon>50 kb inversion clade</taxon>
        <taxon>dalbergioids sensu lato</taxon>
        <taxon>Dalbergieae</taxon>
        <taxon>Pterocarpus clade</taxon>
        <taxon>Stylosanthes</taxon>
    </lineage>
</organism>
<feature type="region of interest" description="Disordered" evidence="1">
    <location>
        <begin position="64"/>
        <end position="90"/>
    </location>
</feature>